<reference evidence="8" key="1">
    <citation type="journal article" date="2019" name="Int. J. Syst. Evol. Microbiol.">
        <title>The Global Catalogue of Microorganisms (GCM) 10K type strain sequencing project: providing services to taxonomists for standard genome sequencing and annotation.</title>
        <authorList>
            <consortium name="The Broad Institute Genomics Platform"/>
            <consortium name="The Broad Institute Genome Sequencing Center for Infectious Disease"/>
            <person name="Wu L."/>
            <person name="Ma J."/>
        </authorList>
    </citation>
    <scope>NUCLEOTIDE SEQUENCE [LARGE SCALE GENOMIC DNA]</scope>
    <source>
        <strain evidence="8">JCM 17939</strain>
    </source>
</reference>
<gene>
    <name evidence="7" type="ORF">GCM10023196_000930</name>
</gene>
<evidence type="ECO:0000256" key="1">
    <source>
        <dbReference type="ARBA" id="ARBA00001947"/>
    </source>
</evidence>
<dbReference type="SUPFAM" id="SSF50129">
    <property type="entry name" value="GroES-like"/>
    <property type="match status" value="1"/>
</dbReference>
<feature type="domain" description="Alcohol dehydrogenase-like C-terminal" evidence="6">
    <location>
        <begin position="148"/>
        <end position="261"/>
    </location>
</feature>
<comment type="cofactor">
    <cofactor evidence="1">
        <name>Zn(2+)</name>
        <dbReference type="ChEBI" id="CHEBI:29105"/>
    </cofactor>
</comment>
<keyword evidence="8" id="KW-1185">Reference proteome</keyword>
<name>A0ABP8U292_9ACTN</name>
<dbReference type="PANTHER" id="PTHR43350:SF19">
    <property type="entry name" value="D-GULOSIDE 3-DEHYDROGENASE"/>
    <property type="match status" value="1"/>
</dbReference>
<evidence type="ECO:0000256" key="2">
    <source>
        <dbReference type="ARBA" id="ARBA00008072"/>
    </source>
</evidence>
<accession>A0ABP8U292</accession>
<dbReference type="Pfam" id="PF00107">
    <property type="entry name" value="ADH_zinc_N"/>
    <property type="match status" value="1"/>
</dbReference>
<evidence type="ECO:0000256" key="5">
    <source>
        <dbReference type="ARBA" id="ARBA00023002"/>
    </source>
</evidence>
<dbReference type="Gene3D" id="3.90.180.10">
    <property type="entry name" value="Medium-chain alcohol dehydrogenases, catalytic domain"/>
    <property type="match status" value="2"/>
</dbReference>
<dbReference type="CDD" id="cd08255">
    <property type="entry name" value="2-desacetyl-2-hydroxyethyl_bacteriochlorophyllide_like"/>
    <property type="match status" value="1"/>
</dbReference>
<dbReference type="EMBL" id="BAABHK010000001">
    <property type="protein sequence ID" value="GAA4619736.1"/>
    <property type="molecule type" value="Genomic_DNA"/>
</dbReference>
<evidence type="ECO:0000313" key="7">
    <source>
        <dbReference type="EMBL" id="GAA4619736.1"/>
    </source>
</evidence>
<evidence type="ECO:0000256" key="4">
    <source>
        <dbReference type="ARBA" id="ARBA00022833"/>
    </source>
</evidence>
<comment type="caution">
    <text evidence="7">The sequence shown here is derived from an EMBL/GenBank/DDBJ whole genome shotgun (WGS) entry which is preliminary data.</text>
</comment>
<evidence type="ECO:0000256" key="3">
    <source>
        <dbReference type="ARBA" id="ARBA00022723"/>
    </source>
</evidence>
<evidence type="ECO:0000259" key="6">
    <source>
        <dbReference type="Pfam" id="PF00107"/>
    </source>
</evidence>
<organism evidence="7 8">
    <name type="scientific">Actinoallomurus vinaceus</name>
    <dbReference type="NCBI Taxonomy" id="1080074"/>
    <lineage>
        <taxon>Bacteria</taxon>
        <taxon>Bacillati</taxon>
        <taxon>Actinomycetota</taxon>
        <taxon>Actinomycetes</taxon>
        <taxon>Streptosporangiales</taxon>
        <taxon>Thermomonosporaceae</taxon>
        <taxon>Actinoallomurus</taxon>
    </lineage>
</organism>
<proteinExistence type="inferred from homology"/>
<dbReference type="PANTHER" id="PTHR43350">
    <property type="entry name" value="NAD-DEPENDENT ALCOHOL DEHYDROGENASE"/>
    <property type="match status" value="1"/>
</dbReference>
<keyword evidence="5" id="KW-0560">Oxidoreductase</keyword>
<dbReference type="SUPFAM" id="SSF51735">
    <property type="entry name" value="NAD(P)-binding Rossmann-fold domains"/>
    <property type="match status" value="1"/>
</dbReference>
<comment type="similarity">
    <text evidence="2">Belongs to the zinc-containing alcohol dehydrogenase family.</text>
</comment>
<evidence type="ECO:0000313" key="8">
    <source>
        <dbReference type="Proteomes" id="UP001501442"/>
    </source>
</evidence>
<sequence length="326" mass="34779">MKARFVLHVGPRRVELREREVESPEPGQVTVETIFSGISSGTELLAYRGEVPPETALDESIDALSGTFGYPFVYGYSCVGRSDDGDLVFAFHPHQDVFTASEDSLIRLPAVDPRVATLFPLVETALQVTLDAAPGYGDTVVVLGLGVLGTLTALLLERTGARVVVADPLPWRRKLAASLGLRAVAPEELAEVLRRETGGAGARTVVDATGSPDAPGPALALLAHEGTLLIASWLGTKDATLPLGRHFHRRRLTIRSTQVSTIPAALSVGWTIERRRREAAALLAGLPLDALATHTFPVERVADAFAALDRGEEGLMHAALSYGREG</sequence>
<dbReference type="Gene3D" id="3.40.50.720">
    <property type="entry name" value="NAD(P)-binding Rossmann-like Domain"/>
    <property type="match status" value="1"/>
</dbReference>
<protein>
    <submittedName>
        <fullName evidence="7">Zinc-binding alcohol dehydrogenase</fullName>
    </submittedName>
</protein>
<dbReference type="InterPro" id="IPR036291">
    <property type="entry name" value="NAD(P)-bd_dom_sf"/>
</dbReference>
<dbReference type="RefSeq" id="WP_345428141.1">
    <property type="nucleotide sequence ID" value="NZ_BAABHK010000001.1"/>
</dbReference>
<dbReference type="InterPro" id="IPR011032">
    <property type="entry name" value="GroES-like_sf"/>
</dbReference>
<keyword evidence="4" id="KW-0862">Zinc</keyword>
<keyword evidence="3" id="KW-0479">Metal-binding</keyword>
<dbReference type="Proteomes" id="UP001501442">
    <property type="component" value="Unassembled WGS sequence"/>
</dbReference>
<dbReference type="InterPro" id="IPR013149">
    <property type="entry name" value="ADH-like_C"/>
</dbReference>